<evidence type="ECO:0000259" key="6">
    <source>
        <dbReference type="PROSITE" id="PS51123"/>
    </source>
</evidence>
<name>A0A841L697_9SPHN</name>
<protein>
    <submittedName>
        <fullName evidence="7">Outer membrane protein OmpA-like peptidoglycan-associated protein</fullName>
    </submittedName>
</protein>
<feature type="region of interest" description="Disordered" evidence="5">
    <location>
        <begin position="170"/>
        <end position="193"/>
    </location>
</feature>
<dbReference type="InterPro" id="IPR050330">
    <property type="entry name" value="Bact_OuterMem_StrucFunc"/>
</dbReference>
<keyword evidence="2 4" id="KW-0472">Membrane</keyword>
<feature type="region of interest" description="Disordered" evidence="5">
    <location>
        <begin position="303"/>
        <end position="346"/>
    </location>
</feature>
<evidence type="ECO:0000313" key="8">
    <source>
        <dbReference type="Proteomes" id="UP000538147"/>
    </source>
</evidence>
<proteinExistence type="predicted"/>
<dbReference type="PANTHER" id="PTHR30329">
    <property type="entry name" value="STATOR ELEMENT OF FLAGELLAR MOTOR COMPLEX"/>
    <property type="match status" value="1"/>
</dbReference>
<accession>A0A841L697</accession>
<dbReference type="EMBL" id="JACIIV010000019">
    <property type="protein sequence ID" value="MBB6228469.1"/>
    <property type="molecule type" value="Genomic_DNA"/>
</dbReference>
<dbReference type="Pfam" id="PF00691">
    <property type="entry name" value="OmpA"/>
    <property type="match status" value="1"/>
</dbReference>
<dbReference type="InterPro" id="IPR036737">
    <property type="entry name" value="OmpA-like_sf"/>
</dbReference>
<dbReference type="PROSITE" id="PS51123">
    <property type="entry name" value="OMPA_2"/>
    <property type="match status" value="1"/>
</dbReference>
<dbReference type="Proteomes" id="UP000538147">
    <property type="component" value="Unassembled WGS sequence"/>
</dbReference>
<feature type="domain" description="OmpA-like" evidence="6">
    <location>
        <begin position="213"/>
        <end position="336"/>
    </location>
</feature>
<comment type="caution">
    <text evidence="7">The sequence shown here is derived from an EMBL/GenBank/DDBJ whole genome shotgun (WGS) entry which is preliminary data.</text>
</comment>
<dbReference type="PRINTS" id="PR01021">
    <property type="entry name" value="OMPADOMAIN"/>
</dbReference>
<dbReference type="GO" id="GO:0009279">
    <property type="term" value="C:cell outer membrane"/>
    <property type="evidence" value="ECO:0007669"/>
    <property type="project" value="UniProtKB-SubCell"/>
</dbReference>
<dbReference type="PROSITE" id="PS51257">
    <property type="entry name" value="PROKAR_LIPOPROTEIN"/>
    <property type="match status" value="1"/>
</dbReference>
<dbReference type="InterPro" id="IPR006665">
    <property type="entry name" value="OmpA-like"/>
</dbReference>
<keyword evidence="3" id="KW-0998">Cell outer membrane</keyword>
<gene>
    <name evidence="7" type="ORF">FHS79_002656</name>
</gene>
<evidence type="ECO:0000256" key="3">
    <source>
        <dbReference type="ARBA" id="ARBA00023237"/>
    </source>
</evidence>
<dbReference type="RefSeq" id="WP_184200835.1">
    <property type="nucleotide sequence ID" value="NZ_BMOX01000038.1"/>
</dbReference>
<organism evidence="7 8">
    <name type="scientific">Polymorphobacter multimanifer</name>
    <dbReference type="NCBI Taxonomy" id="1070431"/>
    <lineage>
        <taxon>Bacteria</taxon>
        <taxon>Pseudomonadati</taxon>
        <taxon>Pseudomonadota</taxon>
        <taxon>Alphaproteobacteria</taxon>
        <taxon>Sphingomonadales</taxon>
        <taxon>Sphingosinicellaceae</taxon>
        <taxon>Polymorphobacter</taxon>
    </lineage>
</organism>
<keyword evidence="8" id="KW-1185">Reference proteome</keyword>
<dbReference type="CDD" id="cd07185">
    <property type="entry name" value="OmpA_C-like"/>
    <property type="match status" value="1"/>
</dbReference>
<feature type="compositionally biased region" description="Basic and acidic residues" evidence="5">
    <location>
        <begin position="319"/>
        <end position="329"/>
    </location>
</feature>
<comment type="subcellular location">
    <subcellularLocation>
        <location evidence="1">Cell outer membrane</location>
    </subcellularLocation>
</comment>
<dbReference type="AlphaFoldDB" id="A0A841L697"/>
<evidence type="ECO:0000256" key="1">
    <source>
        <dbReference type="ARBA" id="ARBA00004442"/>
    </source>
</evidence>
<evidence type="ECO:0000313" key="7">
    <source>
        <dbReference type="EMBL" id="MBB6228469.1"/>
    </source>
</evidence>
<evidence type="ECO:0000256" key="5">
    <source>
        <dbReference type="SAM" id="MobiDB-lite"/>
    </source>
</evidence>
<evidence type="ECO:0000256" key="2">
    <source>
        <dbReference type="ARBA" id="ARBA00023136"/>
    </source>
</evidence>
<evidence type="ECO:0000256" key="4">
    <source>
        <dbReference type="PROSITE-ProRule" id="PRU00473"/>
    </source>
</evidence>
<sequence>MTGRWRWLALALLGGVAVAGCDGGIGGGEGARVDVQLAHPGGVVLQVLTVRSSGERTLVDVLVMNGRERDVQLASGRDTAYILNDAGEKLLLVKSSTNPTLTVAPGQTMQGQLVFEGGLPGSGNAMMVLNGQSDVGNVNASSPRFDVPLPTDGVRGGGAVPEASALSGMRANPTSRMAPASGGGSTMAAGRQGGSTLRTVEALRSELGAVETERGTVISLSGDVTFDFDKATIRPAAQATLEQLAELIQAGGSGTIRIEGHTDSRGDDDYNKRLSEARAGAVKSFLVGKGIDAARLETIGLGEARPVAPNAGADGGDDEAGRQRNRRVEVILPKDGVSPGQRPAGA</sequence>
<dbReference type="SUPFAM" id="SSF103088">
    <property type="entry name" value="OmpA-like"/>
    <property type="match status" value="1"/>
</dbReference>
<dbReference type="Gene3D" id="3.30.1330.60">
    <property type="entry name" value="OmpA-like domain"/>
    <property type="match status" value="1"/>
</dbReference>
<dbReference type="PANTHER" id="PTHR30329:SF21">
    <property type="entry name" value="LIPOPROTEIN YIAD-RELATED"/>
    <property type="match status" value="1"/>
</dbReference>
<reference evidence="7 8" key="1">
    <citation type="submission" date="2020-08" db="EMBL/GenBank/DDBJ databases">
        <title>Genomic Encyclopedia of Type Strains, Phase IV (KMG-IV): sequencing the most valuable type-strain genomes for metagenomic binning, comparative biology and taxonomic classification.</title>
        <authorList>
            <person name="Goeker M."/>
        </authorList>
    </citation>
    <scope>NUCLEOTIDE SEQUENCE [LARGE SCALE GENOMIC DNA]</scope>
    <source>
        <strain evidence="7 8">DSM 102189</strain>
    </source>
</reference>
<dbReference type="InterPro" id="IPR006664">
    <property type="entry name" value="OMP_bac"/>
</dbReference>